<name>A0A836BQS1_9CHLO</name>
<comment type="caution">
    <text evidence="1">The sequence shown here is derived from an EMBL/GenBank/DDBJ whole genome shotgun (WGS) entry which is preliminary data.</text>
</comment>
<dbReference type="OrthoDB" id="18529at2759"/>
<gene>
    <name evidence="1" type="ORF">HYH03_015595</name>
</gene>
<dbReference type="Proteomes" id="UP000612055">
    <property type="component" value="Unassembled WGS sequence"/>
</dbReference>
<reference evidence="1" key="1">
    <citation type="journal article" date="2020" name="bioRxiv">
        <title>Comparative genomics of Chlamydomonas.</title>
        <authorList>
            <person name="Craig R.J."/>
            <person name="Hasan A.R."/>
            <person name="Ness R.W."/>
            <person name="Keightley P.D."/>
        </authorList>
    </citation>
    <scope>NUCLEOTIDE SEQUENCE</scope>
    <source>
        <strain evidence="1">CCAP 11/70</strain>
    </source>
</reference>
<keyword evidence="2" id="KW-1185">Reference proteome</keyword>
<protein>
    <submittedName>
        <fullName evidence="1">Uncharacterized protein</fullName>
    </submittedName>
</protein>
<proteinExistence type="predicted"/>
<dbReference type="AlphaFoldDB" id="A0A836BQS1"/>
<dbReference type="InterPro" id="IPR043035">
    <property type="entry name" value="Ribosomal_mL64_sf"/>
</dbReference>
<evidence type="ECO:0000313" key="2">
    <source>
        <dbReference type="Proteomes" id="UP000612055"/>
    </source>
</evidence>
<evidence type="ECO:0000313" key="1">
    <source>
        <dbReference type="EMBL" id="KAG2485711.1"/>
    </source>
</evidence>
<accession>A0A836BQS1</accession>
<dbReference type="Gene3D" id="6.10.280.120">
    <property type="entry name" value="Growth arrest and DNA-damage-inducible proteins-interacting protein 1"/>
    <property type="match status" value="1"/>
</dbReference>
<sequence>MRLREEFYKNGLKWPHEGIVPGKPQEPPGCAAYIKRQEEKNAKRAARVKQISDAMAAMPKMITEYKASRRLDWEEVSAIDRLLLTPGQIKDKYVRKRLMKQN</sequence>
<organism evidence="1 2">
    <name type="scientific">Edaphochlamys debaryana</name>
    <dbReference type="NCBI Taxonomy" id="47281"/>
    <lineage>
        <taxon>Eukaryota</taxon>
        <taxon>Viridiplantae</taxon>
        <taxon>Chlorophyta</taxon>
        <taxon>core chlorophytes</taxon>
        <taxon>Chlorophyceae</taxon>
        <taxon>CS clade</taxon>
        <taxon>Chlamydomonadales</taxon>
        <taxon>Chlamydomonadales incertae sedis</taxon>
        <taxon>Edaphochlamys</taxon>
    </lineage>
</organism>
<dbReference type="EMBL" id="JAEHOE010000124">
    <property type="protein sequence ID" value="KAG2485711.1"/>
    <property type="molecule type" value="Genomic_DNA"/>
</dbReference>